<dbReference type="EMBL" id="MLAK01000644">
    <property type="protein sequence ID" value="OHT09270.1"/>
    <property type="molecule type" value="Genomic_DNA"/>
</dbReference>
<gene>
    <name evidence="3" type="ORF">TRFO_21934</name>
</gene>
<feature type="compositionally biased region" description="Basic and acidic residues" evidence="2">
    <location>
        <begin position="13"/>
        <end position="22"/>
    </location>
</feature>
<feature type="region of interest" description="Disordered" evidence="2">
    <location>
        <begin position="63"/>
        <end position="84"/>
    </location>
</feature>
<reference evidence="3" key="1">
    <citation type="submission" date="2016-10" db="EMBL/GenBank/DDBJ databases">
        <authorList>
            <person name="Benchimol M."/>
            <person name="Almeida L.G."/>
            <person name="Vasconcelos A.T."/>
            <person name="Perreira-Neves A."/>
            <person name="Rosa I.A."/>
            <person name="Tasca T."/>
            <person name="Bogo M.R."/>
            <person name="de Souza W."/>
        </authorList>
    </citation>
    <scope>NUCLEOTIDE SEQUENCE [LARGE SCALE GENOMIC DNA]</scope>
    <source>
        <strain evidence="3">K</strain>
    </source>
</reference>
<dbReference type="GeneID" id="94836979"/>
<evidence type="ECO:0000256" key="1">
    <source>
        <dbReference type="SAM" id="Coils"/>
    </source>
</evidence>
<feature type="region of interest" description="Disordered" evidence="2">
    <location>
        <begin position="1"/>
        <end position="22"/>
    </location>
</feature>
<evidence type="ECO:0000313" key="3">
    <source>
        <dbReference type="EMBL" id="OHT09270.1"/>
    </source>
</evidence>
<keyword evidence="4" id="KW-1185">Reference proteome</keyword>
<feature type="compositionally biased region" description="Basic and acidic residues" evidence="2">
    <location>
        <begin position="63"/>
        <end position="80"/>
    </location>
</feature>
<sequence length="374" mass="43852">MMRSSITKSTRSRKSENSQSKIERINIEAKAILQQKEEEIKNYEAAINEAEQRLAKIQAELKEKQEKYEDVNEDAEKSDESLEEVDVAQIRIDQEAEIQQIRSNHEEEIHKLQSGYSASLKEAEEWADAHAENVFVEKRAELEDLRRELDGLKANANENAFAATQSKTRLYQQSKSLTLQNAQRIQELDSQLSELSAITREELRDVRAKIDECFVAVQVREREHNNEIDRYNREVKQREEKYDSHLKVLAEQFSNERQRLDLHLKAMTNKKADIERVLAQLEKHHETQLQTTLKDIERMKSTIYQSQARDDQTLTDTRTYANQVQAMQRECRQTEQEITLVNNEIKELTEENKLLQNELKRIDSALTAKNARRI</sequence>
<evidence type="ECO:0000256" key="2">
    <source>
        <dbReference type="SAM" id="MobiDB-lite"/>
    </source>
</evidence>
<accession>A0A1J4KHZ2</accession>
<feature type="coiled-coil region" evidence="1">
    <location>
        <begin position="221"/>
        <end position="284"/>
    </location>
</feature>
<dbReference type="VEuPathDB" id="TrichDB:TRFO_21934"/>
<dbReference type="RefSeq" id="XP_068362406.1">
    <property type="nucleotide sequence ID" value="XM_068502275.1"/>
</dbReference>
<organism evidence="3 4">
    <name type="scientific">Tritrichomonas foetus</name>
    <dbReference type="NCBI Taxonomy" id="1144522"/>
    <lineage>
        <taxon>Eukaryota</taxon>
        <taxon>Metamonada</taxon>
        <taxon>Parabasalia</taxon>
        <taxon>Tritrichomonadida</taxon>
        <taxon>Tritrichomonadidae</taxon>
        <taxon>Tritrichomonas</taxon>
    </lineage>
</organism>
<evidence type="ECO:0000313" key="4">
    <source>
        <dbReference type="Proteomes" id="UP000179807"/>
    </source>
</evidence>
<proteinExistence type="predicted"/>
<dbReference type="Proteomes" id="UP000179807">
    <property type="component" value="Unassembled WGS sequence"/>
</dbReference>
<name>A0A1J4KHZ2_9EUKA</name>
<keyword evidence="1" id="KW-0175">Coiled coil</keyword>
<dbReference type="AlphaFoldDB" id="A0A1J4KHZ2"/>
<protein>
    <submittedName>
        <fullName evidence="3">Kinetoplast-associated protein</fullName>
    </submittedName>
</protein>
<comment type="caution">
    <text evidence="3">The sequence shown here is derived from an EMBL/GenBank/DDBJ whole genome shotgun (WGS) entry which is preliminary data.</text>
</comment>
<feature type="coiled-coil region" evidence="1">
    <location>
        <begin position="317"/>
        <end position="365"/>
    </location>
</feature>